<evidence type="ECO:0000313" key="3">
    <source>
        <dbReference type="Proteomes" id="UP000799440"/>
    </source>
</evidence>
<sequence length="473" mass="54080">MLEMMRAFGHWGGRIRGKSAECDDGDVEEPTREAPPTTEDPDIIRAFGNLGDKTRDSSTECEDGNSNCEASSSEAPKSEAQNIETPTWGMGGGLSRKAYGVLLKEARAKFEETLEQCSKSQLQALTTKMFTHLPPELRTMIYTHLSVSPNPITIARTIHEGPWGTFGTNHDITSSPPSFQPLLPTSPLFNPNYTTRPFAQELTHTYYTSNTFHLNVGLGAETPAFHTFLLHDPHSLALPYTLLRNLTIHIRLERIYDRISDLDTTTPATSCWGTWSYNGPMSRSVMERERSILVTELYPRVEELLAGVRYNERLKINIIMCTAFSISEWESEPVFRAWVMKCMFANFLETVWWPVYELKGRGNLGSVRVRNTYYGNTPRKGEFVEWDVGGYWEGEAEKWHKDRSNPVCLDLEWREKWGMAKPSEWFIGGLRRKFGTDGKLEALLQKRWGMRESRLMSEEHLLTAKRGYLKDLQ</sequence>
<evidence type="ECO:0000313" key="2">
    <source>
        <dbReference type="EMBL" id="KAF2751580.1"/>
    </source>
</evidence>
<evidence type="ECO:0000256" key="1">
    <source>
        <dbReference type="SAM" id="MobiDB-lite"/>
    </source>
</evidence>
<dbReference type="AlphaFoldDB" id="A0A6A6VPP7"/>
<gene>
    <name evidence="2" type="ORF">M011DRAFT_455556</name>
</gene>
<proteinExistence type="predicted"/>
<dbReference type="Proteomes" id="UP000799440">
    <property type="component" value="Unassembled WGS sequence"/>
</dbReference>
<protein>
    <submittedName>
        <fullName evidence="2">Uncharacterized protein</fullName>
    </submittedName>
</protein>
<keyword evidence="3" id="KW-1185">Reference proteome</keyword>
<feature type="region of interest" description="Disordered" evidence="1">
    <location>
        <begin position="16"/>
        <end position="89"/>
    </location>
</feature>
<accession>A0A6A6VPP7</accession>
<feature type="compositionally biased region" description="Low complexity" evidence="1">
    <location>
        <begin position="69"/>
        <end position="80"/>
    </location>
</feature>
<reference evidence="2" key="1">
    <citation type="journal article" date="2020" name="Stud. Mycol.">
        <title>101 Dothideomycetes genomes: a test case for predicting lifestyles and emergence of pathogens.</title>
        <authorList>
            <person name="Haridas S."/>
            <person name="Albert R."/>
            <person name="Binder M."/>
            <person name="Bloem J."/>
            <person name="Labutti K."/>
            <person name="Salamov A."/>
            <person name="Andreopoulos B."/>
            <person name="Baker S."/>
            <person name="Barry K."/>
            <person name="Bills G."/>
            <person name="Bluhm B."/>
            <person name="Cannon C."/>
            <person name="Castanera R."/>
            <person name="Culley D."/>
            <person name="Daum C."/>
            <person name="Ezra D."/>
            <person name="Gonzalez J."/>
            <person name="Henrissat B."/>
            <person name="Kuo A."/>
            <person name="Liang C."/>
            <person name="Lipzen A."/>
            <person name="Lutzoni F."/>
            <person name="Magnuson J."/>
            <person name="Mondo S."/>
            <person name="Nolan M."/>
            <person name="Ohm R."/>
            <person name="Pangilinan J."/>
            <person name="Park H.-J."/>
            <person name="Ramirez L."/>
            <person name="Alfaro M."/>
            <person name="Sun H."/>
            <person name="Tritt A."/>
            <person name="Yoshinaga Y."/>
            <person name="Zwiers L.-H."/>
            <person name="Turgeon B."/>
            <person name="Goodwin S."/>
            <person name="Spatafora J."/>
            <person name="Crous P."/>
            <person name="Grigoriev I."/>
        </authorList>
    </citation>
    <scope>NUCLEOTIDE SEQUENCE</scope>
    <source>
        <strain evidence="2">CBS 119925</strain>
    </source>
</reference>
<name>A0A6A6VPP7_9PLEO</name>
<organism evidence="2 3">
    <name type="scientific">Sporormia fimetaria CBS 119925</name>
    <dbReference type="NCBI Taxonomy" id="1340428"/>
    <lineage>
        <taxon>Eukaryota</taxon>
        <taxon>Fungi</taxon>
        <taxon>Dikarya</taxon>
        <taxon>Ascomycota</taxon>
        <taxon>Pezizomycotina</taxon>
        <taxon>Dothideomycetes</taxon>
        <taxon>Pleosporomycetidae</taxon>
        <taxon>Pleosporales</taxon>
        <taxon>Sporormiaceae</taxon>
        <taxon>Sporormia</taxon>
    </lineage>
</organism>
<dbReference type="EMBL" id="MU006562">
    <property type="protein sequence ID" value="KAF2751580.1"/>
    <property type="molecule type" value="Genomic_DNA"/>
</dbReference>